<reference evidence="1 2" key="1">
    <citation type="journal article" date="2021" name="Int. J. Syst. Evol. Microbiol.">
        <title>Pseudomonas piscium sp. nov., Pseudomonas pisciculturae sp. nov., Pseudomonas mucoides sp. nov. and Pseudomonas neuropathica sp. nov. isolated from rainbow trout.</title>
        <authorList>
            <person name="Duman M."/>
            <person name="Mulet M."/>
            <person name="Altun S."/>
            <person name="Saticioglu I.B."/>
            <person name="Gomila M."/>
            <person name="Lalucat J."/>
            <person name="Garcia-Valdes E."/>
        </authorList>
    </citation>
    <scope>NUCLEOTIDE SEQUENCE [LARGE SCALE GENOMIC DNA]</scope>
    <source>
        <strain evidence="1 2">LMG 28632</strain>
    </source>
</reference>
<evidence type="ECO:0000313" key="2">
    <source>
        <dbReference type="Proteomes" id="UP000772591"/>
    </source>
</evidence>
<proteinExistence type="predicted"/>
<dbReference type="Proteomes" id="UP000772591">
    <property type="component" value="Unassembled WGS sequence"/>
</dbReference>
<dbReference type="RefSeq" id="WP_205893239.1">
    <property type="nucleotide sequence ID" value="NZ_JADEVO010000023.1"/>
</dbReference>
<organism evidence="1 2">
    <name type="scientific">Pseudomonas gregormendelii</name>
    <dbReference type="NCBI Taxonomy" id="1628277"/>
    <lineage>
        <taxon>Bacteria</taxon>
        <taxon>Pseudomonadati</taxon>
        <taxon>Pseudomonadota</taxon>
        <taxon>Gammaproteobacteria</taxon>
        <taxon>Pseudomonadales</taxon>
        <taxon>Pseudomonadaceae</taxon>
        <taxon>Pseudomonas</taxon>
    </lineage>
</organism>
<dbReference type="EMBL" id="JADEVO010000023">
    <property type="protein sequence ID" value="MBN3966941.1"/>
    <property type="molecule type" value="Genomic_DNA"/>
</dbReference>
<name>A0ABS3AJD7_9PSED</name>
<accession>A0ABS3AJD7</accession>
<protein>
    <submittedName>
        <fullName evidence="1">Lipopolysaccharide biosynthesis protein</fullName>
    </submittedName>
</protein>
<keyword evidence="2" id="KW-1185">Reference proteome</keyword>
<evidence type="ECO:0000313" key="1">
    <source>
        <dbReference type="EMBL" id="MBN3966941.1"/>
    </source>
</evidence>
<comment type="caution">
    <text evidence="1">The sequence shown here is derived from an EMBL/GenBank/DDBJ whole genome shotgun (WGS) entry which is preliminary data.</text>
</comment>
<dbReference type="Gene3D" id="3.90.1480.10">
    <property type="entry name" value="Alpha-2,3-sialyltransferase"/>
    <property type="match status" value="1"/>
</dbReference>
<sequence length="265" mass="29908">MDVAQKTTELVKSLVQVHDLDECRNISNGAVFIIASGASAKDFPLKKYADVPMITMNGAISMFIGTGIKPYFFMCSDDAFYREQPRLFAEAMRLSQRVAVTQSHAYYQALNPKGELYLLTRAPRLSWLGLLGRRDRELIRSRKLGAGRNRSLGFSKNLKRGFFDARTVAYVALQVAYHLGFSKVFLVGVDLNQSVKRFYETPGALVSPCTLDEHFHTRILPSFKILSKYVMNPDFQVYNLSSTSRIPAELVPRVTFEDVDRMIGA</sequence>
<gene>
    <name evidence="1" type="ORF">IMW75_16875</name>
</gene>